<keyword evidence="4 11" id="KW-0732">Signal</keyword>
<keyword evidence="5 10" id="KW-1133">Transmembrane helix</keyword>
<reference evidence="13" key="2">
    <citation type="submission" date="2025-09" db="UniProtKB">
        <authorList>
            <consortium name="Ensembl"/>
        </authorList>
    </citation>
    <scope>IDENTIFICATION</scope>
</reference>
<dbReference type="PANTHER" id="PTHR21016:SF4">
    <property type="entry name" value="TM2 DOMAIN-CONTAINING PROTEIN 2"/>
    <property type="match status" value="1"/>
</dbReference>
<dbReference type="Ensembl" id="ENSOABT00000018461.2">
    <property type="protein sequence ID" value="ENSOABP00000017915.2"/>
    <property type="gene ID" value="ENSOABG00000034569.1"/>
</dbReference>
<evidence type="ECO:0000256" key="7">
    <source>
        <dbReference type="ARBA" id="ARBA00023180"/>
    </source>
</evidence>
<evidence type="ECO:0000256" key="9">
    <source>
        <dbReference type="SAM" id="MobiDB-lite"/>
    </source>
</evidence>
<feature type="region of interest" description="Disordered" evidence="9">
    <location>
        <begin position="32"/>
        <end position="63"/>
    </location>
</feature>
<dbReference type="Pfam" id="PF05154">
    <property type="entry name" value="TM2"/>
    <property type="match status" value="1"/>
</dbReference>
<gene>
    <name evidence="13" type="primary">TM2D2</name>
</gene>
<dbReference type="AlphaFoldDB" id="A0A668SU15"/>
<sequence length="251" mass="27736">MISVSYILMCGQFLLLLTAILLQCLEGIHSQNSTTTETPASSPGPVSTLLPSSEPPDSTNYTELEYKPPSPVVLCSYLPEEFIYCQDPVDHAGNYTAYQEMERVGCIGWGGQTQKEVNHTRVFCTALDDIECAGPREFLRENVPCINECAPADHLCAPLIIRNKKHPKSANLHQGQSLSGQYTGHYFITTLLYSFFLGCFGVDRFCLGHTGTAVGKLLTLGGLGIWWFVDLILLITGGLMPSDYSNWCTYY</sequence>
<evidence type="ECO:0000256" key="1">
    <source>
        <dbReference type="ARBA" id="ARBA00004141"/>
    </source>
</evidence>
<organism evidence="13 14">
    <name type="scientific">Oreochromis aureus</name>
    <name type="common">Israeli tilapia</name>
    <name type="synonym">Chromis aureus</name>
    <dbReference type="NCBI Taxonomy" id="47969"/>
    <lineage>
        <taxon>Eukaryota</taxon>
        <taxon>Metazoa</taxon>
        <taxon>Chordata</taxon>
        <taxon>Craniata</taxon>
        <taxon>Vertebrata</taxon>
        <taxon>Euteleostomi</taxon>
        <taxon>Actinopterygii</taxon>
        <taxon>Neopterygii</taxon>
        <taxon>Teleostei</taxon>
        <taxon>Neoteleostei</taxon>
        <taxon>Acanthomorphata</taxon>
        <taxon>Ovalentaria</taxon>
        <taxon>Cichlomorphae</taxon>
        <taxon>Cichliformes</taxon>
        <taxon>Cichlidae</taxon>
        <taxon>African cichlids</taxon>
        <taxon>Pseudocrenilabrinae</taxon>
        <taxon>Oreochromini</taxon>
        <taxon>Oreochromis</taxon>
    </lineage>
</organism>
<evidence type="ECO:0000259" key="12">
    <source>
        <dbReference type="Pfam" id="PF05154"/>
    </source>
</evidence>
<evidence type="ECO:0000256" key="4">
    <source>
        <dbReference type="ARBA" id="ARBA00022729"/>
    </source>
</evidence>
<reference evidence="13" key="1">
    <citation type="submission" date="2025-08" db="UniProtKB">
        <authorList>
            <consortium name="Ensembl"/>
        </authorList>
    </citation>
    <scope>IDENTIFICATION</scope>
</reference>
<protein>
    <recommendedName>
        <fullName evidence="8">TM2 domain-containing protein 2</fullName>
    </recommendedName>
</protein>
<dbReference type="GO" id="GO:0016020">
    <property type="term" value="C:membrane"/>
    <property type="evidence" value="ECO:0007669"/>
    <property type="project" value="UniProtKB-SubCell"/>
</dbReference>
<keyword evidence="6 10" id="KW-0472">Membrane</keyword>
<keyword evidence="7" id="KW-0325">Glycoprotein</keyword>
<evidence type="ECO:0000256" key="8">
    <source>
        <dbReference type="ARBA" id="ARBA00040896"/>
    </source>
</evidence>
<evidence type="ECO:0000313" key="14">
    <source>
        <dbReference type="Proteomes" id="UP000472276"/>
    </source>
</evidence>
<keyword evidence="14" id="KW-1185">Reference proteome</keyword>
<feature type="compositionally biased region" description="Polar residues" evidence="9">
    <location>
        <begin position="32"/>
        <end position="62"/>
    </location>
</feature>
<feature type="transmembrane region" description="Helical" evidence="10">
    <location>
        <begin position="217"/>
        <end position="240"/>
    </location>
</feature>
<keyword evidence="3 10" id="KW-0812">Transmembrane</keyword>
<comment type="subcellular location">
    <subcellularLocation>
        <location evidence="1">Membrane</location>
        <topology evidence="1">Multi-pass membrane protein</topology>
    </subcellularLocation>
</comment>
<evidence type="ECO:0000256" key="5">
    <source>
        <dbReference type="ARBA" id="ARBA00022989"/>
    </source>
</evidence>
<evidence type="ECO:0000256" key="3">
    <source>
        <dbReference type="ARBA" id="ARBA00022692"/>
    </source>
</evidence>
<dbReference type="PANTHER" id="PTHR21016">
    <property type="entry name" value="BETA-AMYLOID BINDING PROTEIN-RELATED"/>
    <property type="match status" value="1"/>
</dbReference>
<evidence type="ECO:0000256" key="2">
    <source>
        <dbReference type="ARBA" id="ARBA00008284"/>
    </source>
</evidence>
<dbReference type="Proteomes" id="UP000472276">
    <property type="component" value="Unassembled WGS sequence"/>
</dbReference>
<evidence type="ECO:0000256" key="10">
    <source>
        <dbReference type="SAM" id="Phobius"/>
    </source>
</evidence>
<evidence type="ECO:0000313" key="13">
    <source>
        <dbReference type="Ensembl" id="ENSOABP00000017915.2"/>
    </source>
</evidence>
<dbReference type="InterPro" id="IPR050932">
    <property type="entry name" value="TM2D1-3-like"/>
</dbReference>
<feature type="signal peptide" evidence="11">
    <location>
        <begin position="1"/>
        <end position="30"/>
    </location>
</feature>
<evidence type="ECO:0000256" key="11">
    <source>
        <dbReference type="SAM" id="SignalP"/>
    </source>
</evidence>
<proteinExistence type="inferred from homology"/>
<dbReference type="OMA" id="PIDHKGN"/>
<name>A0A668SU15_OREAU</name>
<dbReference type="InterPro" id="IPR007829">
    <property type="entry name" value="TM2"/>
</dbReference>
<evidence type="ECO:0000256" key="6">
    <source>
        <dbReference type="ARBA" id="ARBA00023136"/>
    </source>
</evidence>
<feature type="transmembrane region" description="Helical" evidence="10">
    <location>
        <begin position="186"/>
        <end position="205"/>
    </location>
</feature>
<feature type="domain" description="TM2" evidence="12">
    <location>
        <begin position="184"/>
        <end position="232"/>
    </location>
</feature>
<accession>A0A668SU15</accession>
<feature type="chain" id="PRO_5044216454" description="TM2 domain-containing protein 2" evidence="11">
    <location>
        <begin position="31"/>
        <end position="251"/>
    </location>
</feature>
<comment type="similarity">
    <text evidence="2">Belongs to the TM2 family.</text>
</comment>